<name>A0A101N6Y0_9ACTN</name>
<dbReference type="Proteomes" id="UP000054241">
    <property type="component" value="Unassembled WGS sequence"/>
</dbReference>
<dbReference type="RefSeq" id="WP_067010580.1">
    <property type="nucleotide sequence ID" value="NZ_BNDU01000009.1"/>
</dbReference>
<evidence type="ECO:0000313" key="2">
    <source>
        <dbReference type="EMBL" id="KUM87631.1"/>
    </source>
</evidence>
<dbReference type="STRING" id="67285.AQI88_40510"/>
<evidence type="ECO:0008006" key="4">
    <source>
        <dbReference type="Google" id="ProtNLM"/>
    </source>
</evidence>
<gene>
    <name evidence="2" type="ORF">AQI88_40510</name>
</gene>
<reference evidence="2 3" key="1">
    <citation type="submission" date="2015-10" db="EMBL/GenBank/DDBJ databases">
        <title>Draft genome sequence of Streptomyces cellostaticus DSM 40189, type strain for the species Streptomyces cellostaticus.</title>
        <authorList>
            <person name="Ruckert C."/>
            <person name="Winkler A."/>
            <person name="Kalinowski J."/>
            <person name="Kampfer P."/>
            <person name="Glaeser S."/>
        </authorList>
    </citation>
    <scope>NUCLEOTIDE SEQUENCE [LARGE SCALE GENOMIC DNA]</scope>
    <source>
        <strain evidence="2 3">DSM 40189</strain>
    </source>
</reference>
<accession>A0A101N6Y0</accession>
<sequence>MEYTSTTRRAVMPQRSDSPGSNTSRSARQTHRDRTAPPHWYTAHPTIRPGDARAAERLLRSNTPAPATYPALLHAARVLLHNGAPQQTATWCAELHPQARTASWAAAFRTLRAEALLQLGDLTTAGEEAAAAQDAIGTRPTSLRLWPTAVRAEVLIAQGRYEEASAHLDQPAPDNGWAGVPVLRARGRLHLAAHRHQDALDTFVATARLARRHGTGRLPHLPWRGDIAETLLCSGRVGQARALLTEELAVPAIGPRHRASALRLLAVTDAPGPRLRTLARAVGETRRCKDRIELARVMADYAHALDALDDASSAAFLRRATDLAADCGLSPTALTTGRRPAPGQAGHEQPADELLHAGKA</sequence>
<keyword evidence="3" id="KW-1185">Reference proteome</keyword>
<dbReference type="SUPFAM" id="SSF48452">
    <property type="entry name" value="TPR-like"/>
    <property type="match status" value="1"/>
</dbReference>
<dbReference type="OrthoDB" id="3178131at2"/>
<organism evidence="2 3">
    <name type="scientific">Streptomyces cellostaticus</name>
    <dbReference type="NCBI Taxonomy" id="67285"/>
    <lineage>
        <taxon>Bacteria</taxon>
        <taxon>Bacillati</taxon>
        <taxon>Actinomycetota</taxon>
        <taxon>Actinomycetes</taxon>
        <taxon>Kitasatosporales</taxon>
        <taxon>Streptomycetaceae</taxon>
        <taxon>Streptomyces</taxon>
    </lineage>
</organism>
<comment type="caution">
    <text evidence="2">The sequence shown here is derived from an EMBL/GenBank/DDBJ whole genome shotgun (WGS) entry which is preliminary data.</text>
</comment>
<protein>
    <recommendedName>
        <fullName evidence="4">Tetratricopeptide repeat protein</fullName>
    </recommendedName>
</protein>
<feature type="region of interest" description="Disordered" evidence="1">
    <location>
        <begin position="1"/>
        <end position="46"/>
    </location>
</feature>
<dbReference type="Gene3D" id="1.25.40.10">
    <property type="entry name" value="Tetratricopeptide repeat domain"/>
    <property type="match status" value="1"/>
</dbReference>
<feature type="compositionally biased region" description="Basic and acidic residues" evidence="1">
    <location>
        <begin position="349"/>
        <end position="360"/>
    </location>
</feature>
<evidence type="ECO:0000313" key="3">
    <source>
        <dbReference type="Proteomes" id="UP000054241"/>
    </source>
</evidence>
<feature type="region of interest" description="Disordered" evidence="1">
    <location>
        <begin position="331"/>
        <end position="360"/>
    </location>
</feature>
<dbReference type="EMBL" id="LMWL01000100">
    <property type="protein sequence ID" value="KUM87631.1"/>
    <property type="molecule type" value="Genomic_DNA"/>
</dbReference>
<proteinExistence type="predicted"/>
<dbReference type="AlphaFoldDB" id="A0A101N6Y0"/>
<evidence type="ECO:0000256" key="1">
    <source>
        <dbReference type="SAM" id="MobiDB-lite"/>
    </source>
</evidence>
<dbReference type="InterPro" id="IPR011990">
    <property type="entry name" value="TPR-like_helical_dom_sf"/>
</dbReference>
<feature type="compositionally biased region" description="Polar residues" evidence="1">
    <location>
        <begin position="15"/>
        <end position="27"/>
    </location>
</feature>